<feature type="transmembrane region" description="Helical" evidence="1">
    <location>
        <begin position="86"/>
        <end position="114"/>
    </location>
</feature>
<dbReference type="EMBL" id="CAJVCH010041262">
    <property type="protein sequence ID" value="CAG7716793.1"/>
    <property type="molecule type" value="Genomic_DNA"/>
</dbReference>
<feature type="transmembrane region" description="Helical" evidence="1">
    <location>
        <begin position="34"/>
        <end position="50"/>
    </location>
</feature>
<keyword evidence="1" id="KW-1133">Transmembrane helix</keyword>
<dbReference type="AlphaFoldDB" id="A0A8J2NP40"/>
<comment type="caution">
    <text evidence="2">The sequence shown here is derived from an EMBL/GenBank/DDBJ whole genome shotgun (WGS) entry which is preliminary data.</text>
</comment>
<proteinExistence type="predicted"/>
<organism evidence="2 3">
    <name type="scientific">Allacma fusca</name>
    <dbReference type="NCBI Taxonomy" id="39272"/>
    <lineage>
        <taxon>Eukaryota</taxon>
        <taxon>Metazoa</taxon>
        <taxon>Ecdysozoa</taxon>
        <taxon>Arthropoda</taxon>
        <taxon>Hexapoda</taxon>
        <taxon>Collembola</taxon>
        <taxon>Symphypleona</taxon>
        <taxon>Sminthuridae</taxon>
        <taxon>Allacma</taxon>
    </lineage>
</organism>
<dbReference type="Proteomes" id="UP000708208">
    <property type="component" value="Unassembled WGS sequence"/>
</dbReference>
<evidence type="ECO:0000313" key="3">
    <source>
        <dbReference type="Proteomes" id="UP000708208"/>
    </source>
</evidence>
<keyword evidence="3" id="KW-1185">Reference proteome</keyword>
<evidence type="ECO:0000256" key="1">
    <source>
        <dbReference type="SAM" id="Phobius"/>
    </source>
</evidence>
<protein>
    <submittedName>
        <fullName evidence="2">Uncharacterized protein</fullName>
    </submittedName>
</protein>
<keyword evidence="1" id="KW-0472">Membrane</keyword>
<feature type="transmembrane region" description="Helical" evidence="1">
    <location>
        <begin position="186"/>
        <end position="202"/>
    </location>
</feature>
<name>A0A8J2NP40_9HEXA</name>
<evidence type="ECO:0000313" key="2">
    <source>
        <dbReference type="EMBL" id="CAG7716793.1"/>
    </source>
</evidence>
<feature type="transmembrane region" description="Helical" evidence="1">
    <location>
        <begin position="152"/>
        <end position="174"/>
    </location>
</feature>
<reference evidence="2" key="1">
    <citation type="submission" date="2021-06" db="EMBL/GenBank/DDBJ databases">
        <authorList>
            <person name="Hodson N. C."/>
            <person name="Mongue J. A."/>
            <person name="Jaron S. K."/>
        </authorList>
    </citation>
    <scope>NUCLEOTIDE SEQUENCE</scope>
</reference>
<keyword evidence="1" id="KW-0812">Transmembrane</keyword>
<gene>
    <name evidence="2" type="ORF">AFUS01_LOCUS6282</name>
</gene>
<accession>A0A8J2NP40</accession>
<sequence length="281" mass="31981">MFIYNINTLFRQSDLIKFHNEIIHYRKHLKDVNVPLRSIPFVAVFVLITVGRNLALVSAAICHPTSPVFLYAILPPSWRNGWGHKIFLAFYIPSNVILWASLHFAVATIMIHIVTIGDAVNHFSQSQLNLNHKAGVKIYRELLLFSRLFENAFGKIGFLTNLVSLTSLLIVSAYGTVRFFGRVEPMMYVGLVVPVFGINVYMRRLLLPSSLIAEHSVEFKRNILTSIKNEEPWEAKFVKTTVRSLPDLKVRVGSCFSIQRKTYITFLGIISLNTMTLLISL</sequence>